<keyword evidence="1" id="KW-0812">Transmembrane</keyword>
<evidence type="ECO:0000313" key="2">
    <source>
        <dbReference type="EMBL" id="EGJ99849.1"/>
    </source>
</evidence>
<keyword evidence="3" id="KW-1185">Reference proteome</keyword>
<dbReference type="Proteomes" id="UP000004913">
    <property type="component" value="Unassembled WGS sequence"/>
</dbReference>
<keyword evidence="1" id="KW-1133">Transmembrane helix</keyword>
<protein>
    <recommendedName>
        <fullName evidence="4">YWFCY domain-containing protein</fullName>
    </recommendedName>
</protein>
<feature type="transmembrane region" description="Helical" evidence="1">
    <location>
        <begin position="24"/>
        <end position="44"/>
    </location>
</feature>
<keyword evidence="1" id="KW-0472">Membrane</keyword>
<comment type="caution">
    <text evidence="2">The sequence shown here is derived from an EMBL/GenBank/DDBJ whole genome shotgun (WGS) entry which is preliminary data.</text>
</comment>
<dbReference type="HOGENOM" id="CLU_2842776_0_0_10"/>
<evidence type="ECO:0000313" key="3">
    <source>
        <dbReference type="Proteomes" id="UP000004913"/>
    </source>
</evidence>
<evidence type="ECO:0000256" key="1">
    <source>
        <dbReference type="SAM" id="Phobius"/>
    </source>
</evidence>
<dbReference type="STRING" id="742766.HMPREF9455_00273"/>
<reference evidence="2 3" key="1">
    <citation type="submission" date="2011-04" db="EMBL/GenBank/DDBJ databases">
        <title>The Genome Sequence of Dysgonomonas gadei ATCC BAA-286.</title>
        <authorList>
            <consortium name="The Broad Institute Genome Sequencing Platform"/>
            <person name="Earl A."/>
            <person name="Ward D."/>
            <person name="Feldgarden M."/>
            <person name="Gevers D."/>
            <person name="Pudlo N."/>
            <person name="Martens E."/>
            <person name="Allen-Vercoe E."/>
            <person name="Young S.K."/>
            <person name="Zeng Q."/>
            <person name="Gargeya S."/>
            <person name="Fitzgerald M."/>
            <person name="Haas B."/>
            <person name="Abouelleil A."/>
            <person name="Alvarado L."/>
            <person name="Arachchi H.M."/>
            <person name="Berlin A."/>
            <person name="Brown A."/>
            <person name="Chapman S.B."/>
            <person name="Chen Z."/>
            <person name="Dunbar C."/>
            <person name="Freedman E."/>
            <person name="Gearin G."/>
            <person name="Gellesch M."/>
            <person name="Goldberg J."/>
            <person name="Griggs A."/>
            <person name="Gujja S."/>
            <person name="Heiman D."/>
            <person name="Howarth C."/>
            <person name="Larson L."/>
            <person name="Lui A."/>
            <person name="MacDonald P.J.P."/>
            <person name="Mehta T."/>
            <person name="Montmayeur A."/>
            <person name="Murphy C."/>
            <person name="Neiman D."/>
            <person name="Pearson M."/>
            <person name="Priest M."/>
            <person name="Roberts A."/>
            <person name="Saif S."/>
            <person name="Shea T."/>
            <person name="Shenoy N."/>
            <person name="Sisk P."/>
            <person name="Stolte C."/>
            <person name="Sykes S."/>
            <person name="Yandava C."/>
            <person name="Wortman J."/>
            <person name="Nusbaum C."/>
            <person name="Birren B."/>
        </authorList>
    </citation>
    <scope>NUCLEOTIDE SEQUENCE [LARGE SCALE GENOMIC DNA]</scope>
    <source>
        <strain evidence="2 3">ATCC BAA-286</strain>
    </source>
</reference>
<dbReference type="EMBL" id="ADLV01000005">
    <property type="protein sequence ID" value="EGJ99849.1"/>
    <property type="molecule type" value="Genomic_DNA"/>
</dbReference>
<evidence type="ECO:0008006" key="4">
    <source>
        <dbReference type="Google" id="ProtNLM"/>
    </source>
</evidence>
<sequence length="65" mass="7692">MASILDYRMVCNNLSILHLVLTKLFLFMLQMLFIFVSSIPWIFINNIESPFTSFQRGIMTVKTRF</sequence>
<organism evidence="2 3">
    <name type="scientific">Dysgonomonas gadei ATCC BAA-286</name>
    <dbReference type="NCBI Taxonomy" id="742766"/>
    <lineage>
        <taxon>Bacteria</taxon>
        <taxon>Pseudomonadati</taxon>
        <taxon>Bacteroidota</taxon>
        <taxon>Bacteroidia</taxon>
        <taxon>Bacteroidales</taxon>
        <taxon>Dysgonomonadaceae</taxon>
        <taxon>Dysgonomonas</taxon>
    </lineage>
</organism>
<gene>
    <name evidence="2" type="ORF">HMPREF9455_00273</name>
</gene>
<name>F5IT56_9BACT</name>
<proteinExistence type="predicted"/>
<accession>F5IT56</accession>
<dbReference type="AlphaFoldDB" id="F5IT56"/>